<name>A0A261WNI4_9PSED</name>
<dbReference type="EMBL" id="NKQU01000034">
    <property type="protein sequence ID" value="OZI87675.1"/>
    <property type="molecule type" value="Genomic_DNA"/>
</dbReference>
<organism evidence="1 2">
    <name type="scientific">Pseudomonas avellanae</name>
    <dbReference type="NCBI Taxonomy" id="46257"/>
    <lineage>
        <taxon>Bacteria</taxon>
        <taxon>Pseudomonadati</taxon>
        <taxon>Pseudomonadota</taxon>
        <taxon>Gammaproteobacteria</taxon>
        <taxon>Pseudomonadales</taxon>
        <taxon>Pseudomonadaceae</taxon>
        <taxon>Pseudomonas</taxon>
    </lineage>
</organism>
<reference evidence="2" key="1">
    <citation type="journal article" date="2016" name="Sci. Rep.">
        <title>Genome analysis of the kiwifruit canker pathogen Pseudomonas syringae pv. actinidiae biovar 5.</title>
        <authorList>
            <person name="Fujikawa T."/>
            <person name="Sawada H."/>
        </authorList>
    </citation>
    <scope>NUCLEOTIDE SEQUENCE [LARGE SCALE GENOMIC DNA]</scope>
    <source>
        <strain evidence="2">MAFF 212061</strain>
    </source>
</reference>
<comment type="caution">
    <text evidence="1">The sequence shown here is derived from an EMBL/GenBank/DDBJ whole genome shotgun (WGS) entry which is preliminary data.</text>
</comment>
<gene>
    <name evidence="1" type="ORF">CFN58_02400</name>
</gene>
<accession>A0A261WNI4</accession>
<dbReference type="AlphaFoldDB" id="A0A261WNI4"/>
<sequence>MASLYWAYVDTLSVALGHVLALDITGGGEGPLAVFCVQDDTIYVDWKPVSLDQAERLTEDLAGLEQKLGELQTLVNGNKLIESQSSAERSRL</sequence>
<protein>
    <submittedName>
        <fullName evidence="1">Uncharacterized protein</fullName>
    </submittedName>
</protein>
<proteinExistence type="predicted"/>
<dbReference type="Proteomes" id="UP000217163">
    <property type="component" value="Unassembled WGS sequence"/>
</dbReference>
<evidence type="ECO:0000313" key="1">
    <source>
        <dbReference type="EMBL" id="OZI87675.1"/>
    </source>
</evidence>
<evidence type="ECO:0000313" key="2">
    <source>
        <dbReference type="Proteomes" id="UP000217163"/>
    </source>
</evidence>